<organism evidence="2 3">
    <name type="scientific">Sclerotinia borealis (strain F-4128)</name>
    <dbReference type="NCBI Taxonomy" id="1432307"/>
    <lineage>
        <taxon>Eukaryota</taxon>
        <taxon>Fungi</taxon>
        <taxon>Dikarya</taxon>
        <taxon>Ascomycota</taxon>
        <taxon>Pezizomycotina</taxon>
        <taxon>Leotiomycetes</taxon>
        <taxon>Helotiales</taxon>
        <taxon>Sclerotiniaceae</taxon>
        <taxon>Sclerotinia</taxon>
    </lineage>
</organism>
<reference evidence="2 3" key="1">
    <citation type="journal article" date="2014" name="Genome Announc.">
        <title>Draft genome sequence of Sclerotinia borealis, a psychrophilic plant pathogenic fungus.</title>
        <authorList>
            <person name="Mardanov A.V."/>
            <person name="Beletsky A.V."/>
            <person name="Kadnikov V.V."/>
            <person name="Ignatov A.N."/>
            <person name="Ravin N.V."/>
        </authorList>
    </citation>
    <scope>NUCLEOTIDE SEQUENCE [LARGE SCALE GENOMIC DNA]</scope>
    <source>
        <strain evidence="3">F-4157</strain>
    </source>
</reference>
<dbReference type="AlphaFoldDB" id="W9CAT5"/>
<keyword evidence="3" id="KW-1185">Reference proteome</keyword>
<dbReference type="OrthoDB" id="5326346at2759"/>
<feature type="compositionally biased region" description="Basic and acidic residues" evidence="1">
    <location>
        <begin position="26"/>
        <end position="38"/>
    </location>
</feature>
<proteinExistence type="predicted"/>
<name>W9CAT5_SCLBF</name>
<evidence type="ECO:0000313" key="2">
    <source>
        <dbReference type="EMBL" id="ESZ92956.1"/>
    </source>
</evidence>
<sequence>MTSDAPEALEELVFDTKGDVLLILTRHPEGKEKGKDVPNESGSSKRKSPDDVSKNVTMLVSSKHLTLASPVFEIMLGDGRFKEGVELLAQGKVEIELPDDDPVALAIVLNVIHHINKLVPEEIALPLLTEVAILTDKNQLSETMRWVSTSWLSRLDGWYKYRGSLYTFLFISLAFRNAPMFANLTLEAIWLSNENFGSDIKSQHRLPRSIINAIKKARIQIPSDVFAALHNFLERKIELASYCNDQSDVCGFMTTGSFLKSLAVNRCWPFPSPPYSGINIRDLLNNISKIEILTWCEGEDFGDIQGAIEPGKGCINRQMFTKMVRARIEEIKENITGLDVENFQREIRRRGI</sequence>
<accession>W9CAT5</accession>
<gene>
    <name evidence="2" type="ORF">SBOR_6675</name>
</gene>
<evidence type="ECO:0000313" key="3">
    <source>
        <dbReference type="Proteomes" id="UP000019487"/>
    </source>
</evidence>
<dbReference type="Proteomes" id="UP000019487">
    <property type="component" value="Unassembled WGS sequence"/>
</dbReference>
<evidence type="ECO:0000256" key="1">
    <source>
        <dbReference type="SAM" id="MobiDB-lite"/>
    </source>
</evidence>
<protein>
    <recommendedName>
        <fullName evidence="4">BTB domain-containing protein</fullName>
    </recommendedName>
</protein>
<dbReference type="HOGENOM" id="CLU_031555_2_2_1"/>
<dbReference type="STRING" id="1432307.W9CAT5"/>
<feature type="region of interest" description="Disordered" evidence="1">
    <location>
        <begin position="25"/>
        <end position="53"/>
    </location>
</feature>
<comment type="caution">
    <text evidence="2">The sequence shown here is derived from an EMBL/GenBank/DDBJ whole genome shotgun (WGS) entry which is preliminary data.</text>
</comment>
<evidence type="ECO:0008006" key="4">
    <source>
        <dbReference type="Google" id="ProtNLM"/>
    </source>
</evidence>
<dbReference type="EMBL" id="AYSA01000349">
    <property type="protein sequence ID" value="ESZ92956.1"/>
    <property type="molecule type" value="Genomic_DNA"/>
</dbReference>